<dbReference type="InterPro" id="IPR023198">
    <property type="entry name" value="PGP-like_dom2"/>
</dbReference>
<evidence type="ECO:0000313" key="6">
    <source>
        <dbReference type="EMBL" id="HIQ68894.1"/>
    </source>
</evidence>
<evidence type="ECO:0000256" key="3">
    <source>
        <dbReference type="ARBA" id="ARBA00022723"/>
    </source>
</evidence>
<comment type="caution">
    <text evidence="6">The sequence shown here is derived from an EMBL/GenBank/DDBJ whole genome shotgun (WGS) entry which is preliminary data.</text>
</comment>
<comment type="cofactor">
    <cofactor evidence="1">
        <name>Mg(2+)</name>
        <dbReference type="ChEBI" id="CHEBI:18420"/>
    </cofactor>
</comment>
<keyword evidence="3" id="KW-0479">Metal-binding</keyword>
<dbReference type="Gene3D" id="1.10.150.240">
    <property type="entry name" value="Putative phosphatase, domain 2"/>
    <property type="match status" value="1"/>
</dbReference>
<dbReference type="PRINTS" id="PR00413">
    <property type="entry name" value="HADHALOGNASE"/>
</dbReference>
<keyword evidence="6" id="KW-0378">Hydrolase</keyword>
<dbReference type="AlphaFoldDB" id="A0A9D0Z4B0"/>
<protein>
    <submittedName>
        <fullName evidence="6">HAD-IA family hydrolase</fullName>
    </submittedName>
</protein>
<dbReference type="PANTHER" id="PTHR46193">
    <property type="entry name" value="6-PHOSPHOGLUCONATE PHOSPHATASE"/>
    <property type="match status" value="1"/>
</dbReference>
<evidence type="ECO:0000256" key="4">
    <source>
        <dbReference type="ARBA" id="ARBA00022842"/>
    </source>
</evidence>
<keyword evidence="4" id="KW-0460">Magnesium</keyword>
<dbReference type="InterPro" id="IPR006439">
    <property type="entry name" value="HAD-SF_hydro_IA"/>
</dbReference>
<keyword evidence="5" id="KW-0119">Carbohydrate metabolism</keyword>
<dbReference type="Gene3D" id="3.40.50.1000">
    <property type="entry name" value="HAD superfamily/HAD-like"/>
    <property type="match status" value="1"/>
</dbReference>
<dbReference type="SFLD" id="SFLDS00003">
    <property type="entry name" value="Haloacid_Dehalogenase"/>
    <property type="match status" value="1"/>
</dbReference>
<evidence type="ECO:0000256" key="2">
    <source>
        <dbReference type="ARBA" id="ARBA00006171"/>
    </source>
</evidence>
<accession>A0A9D0Z4B0</accession>
<dbReference type="PANTHER" id="PTHR46193:SF18">
    <property type="entry name" value="HEXITOL PHOSPHATASE B"/>
    <property type="match status" value="1"/>
</dbReference>
<reference evidence="6" key="1">
    <citation type="submission" date="2020-10" db="EMBL/GenBank/DDBJ databases">
        <authorList>
            <person name="Gilroy R."/>
        </authorList>
    </citation>
    <scope>NUCLEOTIDE SEQUENCE</scope>
    <source>
        <strain evidence="6">ChiSjej2B20-13462</strain>
    </source>
</reference>
<organism evidence="6 7">
    <name type="scientific">Candidatus Avoscillospira stercorigallinarum</name>
    <dbReference type="NCBI Taxonomy" id="2840708"/>
    <lineage>
        <taxon>Bacteria</taxon>
        <taxon>Bacillati</taxon>
        <taxon>Bacillota</taxon>
        <taxon>Clostridia</taxon>
        <taxon>Eubacteriales</taxon>
        <taxon>Oscillospiraceae</taxon>
        <taxon>Oscillospiraceae incertae sedis</taxon>
        <taxon>Candidatus Avoscillospira</taxon>
    </lineage>
</organism>
<dbReference type="EMBL" id="DVFN01000015">
    <property type="protein sequence ID" value="HIQ68894.1"/>
    <property type="molecule type" value="Genomic_DNA"/>
</dbReference>
<dbReference type="GO" id="GO:0046872">
    <property type="term" value="F:metal ion binding"/>
    <property type="evidence" value="ECO:0007669"/>
    <property type="project" value="UniProtKB-KW"/>
</dbReference>
<dbReference type="CDD" id="cd07505">
    <property type="entry name" value="HAD_BPGM-like"/>
    <property type="match status" value="1"/>
</dbReference>
<dbReference type="SFLD" id="SFLDG01129">
    <property type="entry name" value="C1.5:_HAD__Beta-PGM__Phosphata"/>
    <property type="match status" value="1"/>
</dbReference>
<dbReference type="SUPFAM" id="SSF56784">
    <property type="entry name" value="HAD-like"/>
    <property type="match status" value="1"/>
</dbReference>
<dbReference type="SFLD" id="SFLDG01135">
    <property type="entry name" value="C1.5.6:_HAD__Beta-PGM__Phospha"/>
    <property type="match status" value="1"/>
</dbReference>
<dbReference type="InterPro" id="IPR041492">
    <property type="entry name" value="HAD_2"/>
</dbReference>
<dbReference type="InterPro" id="IPR036412">
    <property type="entry name" value="HAD-like_sf"/>
</dbReference>
<dbReference type="Proteomes" id="UP000886874">
    <property type="component" value="Unassembled WGS sequence"/>
</dbReference>
<comment type="similarity">
    <text evidence="2">Belongs to the HAD-like hydrolase superfamily. CbbY/CbbZ/Gph/YieH family.</text>
</comment>
<gene>
    <name evidence="6" type="ORF">IAA67_00965</name>
</gene>
<dbReference type="InterPro" id="IPR051600">
    <property type="entry name" value="Beta-PGM-like"/>
</dbReference>
<dbReference type="GO" id="GO:0016787">
    <property type="term" value="F:hydrolase activity"/>
    <property type="evidence" value="ECO:0007669"/>
    <property type="project" value="UniProtKB-KW"/>
</dbReference>
<proteinExistence type="inferred from homology"/>
<reference evidence="6" key="2">
    <citation type="journal article" date="2021" name="PeerJ">
        <title>Extensive microbial diversity within the chicken gut microbiome revealed by metagenomics and culture.</title>
        <authorList>
            <person name="Gilroy R."/>
            <person name="Ravi A."/>
            <person name="Getino M."/>
            <person name="Pursley I."/>
            <person name="Horton D.L."/>
            <person name="Alikhan N.F."/>
            <person name="Baker D."/>
            <person name="Gharbi K."/>
            <person name="Hall N."/>
            <person name="Watson M."/>
            <person name="Adriaenssens E.M."/>
            <person name="Foster-Nyarko E."/>
            <person name="Jarju S."/>
            <person name="Secka A."/>
            <person name="Antonio M."/>
            <person name="Oren A."/>
            <person name="Chaudhuri R.R."/>
            <person name="La Ragione R."/>
            <person name="Hildebrand F."/>
            <person name="Pallen M.J."/>
        </authorList>
    </citation>
    <scope>NUCLEOTIDE SEQUENCE</scope>
    <source>
        <strain evidence="6">ChiSjej2B20-13462</strain>
    </source>
</reference>
<dbReference type="NCBIfam" id="TIGR01509">
    <property type="entry name" value="HAD-SF-IA-v3"/>
    <property type="match status" value="1"/>
</dbReference>
<name>A0A9D0Z4B0_9FIRM</name>
<evidence type="ECO:0000256" key="5">
    <source>
        <dbReference type="ARBA" id="ARBA00023277"/>
    </source>
</evidence>
<dbReference type="Pfam" id="PF13419">
    <property type="entry name" value="HAD_2"/>
    <property type="match status" value="1"/>
</dbReference>
<dbReference type="InterPro" id="IPR023214">
    <property type="entry name" value="HAD_sf"/>
</dbReference>
<sequence>MRYQAVLFDMDGVLIESEWLMRATAIQALADYGIRAQDEDFMEFTGCGEDRFIGGVAEKHGAVYDKAMKELAYDYYGKRVMTEVEIPAGVGEMLQALHARGLKLAVCSAADLRKVKYNLAAVGAPESLFTALVTGSDVERKKPFPDIYLEGARRVGVEPGACLVVEDALSGIAAGHAAGMDVAAVPTSFSRETLIKEAHPEYLLDRIADLRDLAQLQ</sequence>
<evidence type="ECO:0000313" key="7">
    <source>
        <dbReference type="Proteomes" id="UP000886874"/>
    </source>
</evidence>
<evidence type="ECO:0000256" key="1">
    <source>
        <dbReference type="ARBA" id="ARBA00001946"/>
    </source>
</evidence>